<dbReference type="InterPro" id="IPR051313">
    <property type="entry name" value="Bact_iron-sidero_bind"/>
</dbReference>
<dbReference type="PROSITE" id="PS50983">
    <property type="entry name" value="FE_B12_PBP"/>
    <property type="match status" value="1"/>
</dbReference>
<dbReference type="CDD" id="cd01146">
    <property type="entry name" value="FhuD"/>
    <property type="match status" value="1"/>
</dbReference>
<dbReference type="EMBL" id="LT629799">
    <property type="protein sequence ID" value="SDU99738.1"/>
    <property type="molecule type" value="Genomic_DNA"/>
</dbReference>
<feature type="signal peptide" evidence="5">
    <location>
        <begin position="1"/>
        <end position="22"/>
    </location>
</feature>
<name>A0A1H2N3C5_9ACTN</name>
<keyword evidence="3" id="KW-0813">Transport</keyword>
<dbReference type="GO" id="GO:1901678">
    <property type="term" value="P:iron coordination entity transport"/>
    <property type="evidence" value="ECO:0007669"/>
    <property type="project" value="UniProtKB-ARBA"/>
</dbReference>
<dbReference type="AlphaFoldDB" id="A0A1H2N3C5"/>
<dbReference type="RefSeq" id="WP_091076446.1">
    <property type="nucleotide sequence ID" value="NZ_LT629799.1"/>
</dbReference>
<protein>
    <submittedName>
        <fullName evidence="7">Iron complex transport system substrate-binding protein</fullName>
    </submittedName>
</protein>
<dbReference type="Gene3D" id="3.40.50.1980">
    <property type="entry name" value="Nitrogenase molybdenum iron protein domain"/>
    <property type="match status" value="2"/>
</dbReference>
<gene>
    <name evidence="7" type="ORF">SAMN04488544_3206</name>
</gene>
<accession>A0A1H2N3C5</accession>
<dbReference type="InterPro" id="IPR002491">
    <property type="entry name" value="ABC_transptr_periplasmic_BD"/>
</dbReference>
<evidence type="ECO:0000256" key="3">
    <source>
        <dbReference type="ARBA" id="ARBA00022448"/>
    </source>
</evidence>
<evidence type="ECO:0000313" key="8">
    <source>
        <dbReference type="Proteomes" id="UP000198825"/>
    </source>
</evidence>
<dbReference type="GO" id="GO:0030288">
    <property type="term" value="C:outer membrane-bounded periplasmic space"/>
    <property type="evidence" value="ECO:0007669"/>
    <property type="project" value="TreeGrafter"/>
</dbReference>
<dbReference type="PANTHER" id="PTHR30532:SF24">
    <property type="entry name" value="FERRIC ENTEROBACTIN-BINDING PERIPLASMIC PROTEIN FEPB"/>
    <property type="match status" value="1"/>
</dbReference>
<keyword evidence="8" id="KW-1185">Reference proteome</keyword>
<evidence type="ECO:0000256" key="1">
    <source>
        <dbReference type="ARBA" id="ARBA00004196"/>
    </source>
</evidence>
<sequence>MPRRTRRALPGVALAVALLLSACGGGSSETPAASEAPASSAAALTITHKFGTTTVPANPTRVLTVGFNEQDFAIALGVEPVGVREFLGYDAPQRPWLPEDLRGKALPTVGSQEIAFEQVAALAPDLILGINSYMDQATYDKLSALAPTIAQSDAYADGGTPWDEQTRQTGAALGKAAEAERLVTDVKDRFAAVRSANPSFAGKSASFLLGGDQAGVYSLSQSDYRTGWLTELGFTVPEKDATVSLERLDAVDADVVMAEGLPDSVTGSKLWGAVDAVSENRFVDFGQFDQDFAAALGFNSPLSLPFVLTEAEPRLAAATDGDAATAPQPFPAS</sequence>
<evidence type="ECO:0000259" key="6">
    <source>
        <dbReference type="PROSITE" id="PS50983"/>
    </source>
</evidence>
<dbReference type="PROSITE" id="PS51257">
    <property type="entry name" value="PROKAR_LIPOPROTEIN"/>
    <property type="match status" value="1"/>
</dbReference>
<evidence type="ECO:0000313" key="7">
    <source>
        <dbReference type="EMBL" id="SDU99738.1"/>
    </source>
</evidence>
<evidence type="ECO:0000256" key="4">
    <source>
        <dbReference type="ARBA" id="ARBA00022729"/>
    </source>
</evidence>
<organism evidence="7 8">
    <name type="scientific">Microlunatus sagamiharensis</name>
    <dbReference type="NCBI Taxonomy" id="546874"/>
    <lineage>
        <taxon>Bacteria</taxon>
        <taxon>Bacillati</taxon>
        <taxon>Actinomycetota</taxon>
        <taxon>Actinomycetes</taxon>
        <taxon>Propionibacteriales</taxon>
        <taxon>Propionibacteriaceae</taxon>
        <taxon>Microlunatus</taxon>
    </lineage>
</organism>
<evidence type="ECO:0000256" key="2">
    <source>
        <dbReference type="ARBA" id="ARBA00008814"/>
    </source>
</evidence>
<reference evidence="8" key="1">
    <citation type="submission" date="2016-10" db="EMBL/GenBank/DDBJ databases">
        <authorList>
            <person name="Varghese N."/>
            <person name="Submissions S."/>
        </authorList>
    </citation>
    <scope>NUCLEOTIDE SEQUENCE [LARGE SCALE GENOMIC DNA]</scope>
    <source>
        <strain evidence="8">DSM 21743</strain>
    </source>
</reference>
<feature type="domain" description="Fe/B12 periplasmic-binding" evidence="6">
    <location>
        <begin position="61"/>
        <end position="319"/>
    </location>
</feature>
<keyword evidence="4 5" id="KW-0732">Signal</keyword>
<dbReference type="Proteomes" id="UP000198825">
    <property type="component" value="Chromosome I"/>
</dbReference>
<proteinExistence type="inferred from homology"/>
<feature type="chain" id="PRO_5039565809" evidence="5">
    <location>
        <begin position="23"/>
        <end position="333"/>
    </location>
</feature>
<dbReference type="OrthoDB" id="1846031at2"/>
<comment type="subcellular location">
    <subcellularLocation>
        <location evidence="1">Cell envelope</location>
    </subcellularLocation>
</comment>
<dbReference type="Pfam" id="PF01497">
    <property type="entry name" value="Peripla_BP_2"/>
    <property type="match status" value="1"/>
</dbReference>
<evidence type="ECO:0000256" key="5">
    <source>
        <dbReference type="SAM" id="SignalP"/>
    </source>
</evidence>
<dbReference type="PANTHER" id="PTHR30532">
    <property type="entry name" value="IRON III DICITRATE-BINDING PERIPLASMIC PROTEIN"/>
    <property type="match status" value="1"/>
</dbReference>
<comment type="similarity">
    <text evidence="2">Belongs to the bacterial solute-binding protein 8 family.</text>
</comment>
<dbReference type="STRING" id="546874.SAMN04488544_3206"/>
<dbReference type="SUPFAM" id="SSF53807">
    <property type="entry name" value="Helical backbone' metal receptor"/>
    <property type="match status" value="1"/>
</dbReference>